<dbReference type="NCBIfam" id="TIGR00722">
    <property type="entry name" value="ttdA_fumA_fumB"/>
    <property type="match status" value="1"/>
</dbReference>
<keyword evidence="4" id="KW-0408">Iron</keyword>
<evidence type="ECO:0000313" key="8">
    <source>
        <dbReference type="EMBL" id="QCI28186.1"/>
    </source>
</evidence>
<evidence type="ECO:0000256" key="4">
    <source>
        <dbReference type="ARBA" id="ARBA00023004"/>
    </source>
</evidence>
<dbReference type="InterPro" id="IPR004646">
    <property type="entry name" value="Fe-S_hydro-lyase_TtdA-typ_cat"/>
</dbReference>
<reference evidence="9 10" key="2">
    <citation type="submission" date="2018-11" db="EMBL/GenBank/DDBJ databases">
        <title>Genomic Encyclopedia of Type Strains, Phase IV (KMG-IV): sequencing the most valuable type-strain genomes for metagenomic binning, comparative biology and taxonomic classification.</title>
        <authorList>
            <person name="Goeker M."/>
        </authorList>
    </citation>
    <scope>NUCLEOTIDE SEQUENCE [LARGE SCALE GENOMIC DNA]</scope>
    <source>
        <strain evidence="9 10">DSM 27783</strain>
    </source>
</reference>
<keyword evidence="5" id="KW-0411">Iron-sulfur</keyword>
<dbReference type="Pfam" id="PF05681">
    <property type="entry name" value="Fumerase"/>
    <property type="match status" value="1"/>
</dbReference>
<evidence type="ECO:0000313" key="10">
    <source>
        <dbReference type="Proteomes" id="UP000272781"/>
    </source>
</evidence>
<comment type="similarity">
    <text evidence="1">Belongs to the class-I fumarase family.</text>
</comment>
<reference evidence="11" key="1">
    <citation type="submission" date="2018-03" db="EMBL/GenBank/DDBJ databases">
        <title>A comparative analysis of the Nautiliaceae.</title>
        <authorList>
            <person name="Grosche A."/>
            <person name="Smedile F."/>
            <person name="Vetriani C."/>
        </authorList>
    </citation>
    <scope>NUCLEOTIDE SEQUENCE [LARGE SCALE GENOMIC DNA]</scope>
    <source>
        <strain evidence="11">TB6</strain>
    </source>
</reference>
<accession>A0AAJ4RE83</accession>
<dbReference type="NCBIfam" id="NF004885">
    <property type="entry name" value="PRK06246.1"/>
    <property type="match status" value="1"/>
</dbReference>
<dbReference type="GO" id="GO:0046872">
    <property type="term" value="F:metal ion binding"/>
    <property type="evidence" value="ECO:0007669"/>
    <property type="project" value="UniProtKB-KW"/>
</dbReference>
<dbReference type="PANTHER" id="PTHR30389">
    <property type="entry name" value="FUMARATE HYDRATASE-RELATED"/>
    <property type="match status" value="1"/>
</dbReference>
<dbReference type="GO" id="GO:0004333">
    <property type="term" value="F:fumarate hydratase activity"/>
    <property type="evidence" value="ECO:0007669"/>
    <property type="project" value="UniProtKB-EC"/>
</dbReference>
<evidence type="ECO:0000256" key="6">
    <source>
        <dbReference type="ARBA" id="ARBA00023239"/>
    </source>
</evidence>
<evidence type="ECO:0000313" key="11">
    <source>
        <dbReference type="Proteomes" id="UP000298805"/>
    </source>
</evidence>
<evidence type="ECO:0000259" key="7">
    <source>
        <dbReference type="Pfam" id="PF05681"/>
    </source>
</evidence>
<dbReference type="Proteomes" id="UP000272781">
    <property type="component" value="Unassembled WGS sequence"/>
</dbReference>
<keyword evidence="6 8" id="KW-0456">Lyase</keyword>
<keyword evidence="2" id="KW-0004">4Fe-4S</keyword>
<protein>
    <submittedName>
        <fullName evidence="8 9">Fumarate hydratase</fullName>
        <ecNumber evidence="8">4.2.1.2</ecNumber>
    </submittedName>
</protein>
<evidence type="ECO:0000256" key="5">
    <source>
        <dbReference type="ARBA" id="ARBA00023014"/>
    </source>
</evidence>
<dbReference type="Proteomes" id="UP000298805">
    <property type="component" value="Chromosome"/>
</dbReference>
<organism evidence="9 10">
    <name type="scientific">Caminibacter pacificus</name>
    <dbReference type="NCBI Taxonomy" id="1424653"/>
    <lineage>
        <taxon>Bacteria</taxon>
        <taxon>Pseudomonadati</taxon>
        <taxon>Campylobacterota</taxon>
        <taxon>Epsilonproteobacteria</taxon>
        <taxon>Nautiliales</taxon>
        <taxon>Nautiliaceae</taxon>
        <taxon>Caminibacter</taxon>
    </lineage>
</organism>
<keyword evidence="3" id="KW-0479">Metal-binding</keyword>
<name>A0AAJ4RE83_9BACT</name>
<reference evidence="8" key="3">
    <citation type="submission" date="2019-06" db="EMBL/GenBank/DDBJ databases">
        <title>A comparative analysis of the Nautiliaceae.</title>
        <authorList>
            <person name="Grosche A."/>
            <person name="Smedile F."/>
            <person name="Vetriani C."/>
        </authorList>
    </citation>
    <scope>NUCLEOTIDE SEQUENCE</scope>
    <source>
        <strain evidence="8">TB6</strain>
    </source>
</reference>
<sequence length="287" mass="31224">MRVVKYDDIVKAIKDMIIYSATHLSPDMKKALEEAYKNEKSEVSKAVLKQLLDNAKIAETEWKPLCQDTGLAIYFVKVGEDVKVEGGTLKDAIYEGTEQGYKEGYLRASTCDCFTRANLKDKVGYNLPPVIYFDIVPGDKIEIEYAAKGGGSENVSRATVLAPAQGKKGILEFVKKVVSDAGPNPCPPLVVGVGIGGSFDYAAVMSKHALFRDIGSKNPDPEMAEFEEEIKNELNKLGIGAMGMGGTETVLAVHIETFQPGRMCHIASLPVAVNIQCHSSRHSHITI</sequence>
<keyword evidence="11" id="KW-1185">Reference proteome</keyword>
<dbReference type="EMBL" id="CP027432">
    <property type="protein sequence ID" value="QCI28186.1"/>
    <property type="molecule type" value="Genomic_DNA"/>
</dbReference>
<dbReference type="EMBL" id="RJVK01000001">
    <property type="protein sequence ID" value="ROR41100.1"/>
    <property type="molecule type" value="Genomic_DNA"/>
</dbReference>
<dbReference type="GO" id="GO:0051539">
    <property type="term" value="F:4 iron, 4 sulfur cluster binding"/>
    <property type="evidence" value="ECO:0007669"/>
    <property type="project" value="UniProtKB-KW"/>
</dbReference>
<dbReference type="EC" id="4.2.1.2" evidence="8"/>
<evidence type="ECO:0000256" key="1">
    <source>
        <dbReference type="ARBA" id="ARBA00008876"/>
    </source>
</evidence>
<dbReference type="InterPro" id="IPR051208">
    <property type="entry name" value="Class-I_Fumarase/Tartrate_DH"/>
</dbReference>
<proteinExistence type="inferred from homology"/>
<feature type="domain" description="Fe-S hydro-lyase tartrate dehydratase alpha-type catalytic" evidence="7">
    <location>
        <begin position="11"/>
        <end position="285"/>
    </location>
</feature>
<evidence type="ECO:0000313" key="9">
    <source>
        <dbReference type="EMBL" id="ROR41100.1"/>
    </source>
</evidence>
<dbReference type="PANTHER" id="PTHR30389:SF17">
    <property type="entry name" value="L(+)-TARTRATE DEHYDRATASE SUBUNIT ALPHA-RELATED"/>
    <property type="match status" value="1"/>
</dbReference>
<dbReference type="AlphaFoldDB" id="A0AAJ4RE83"/>
<evidence type="ECO:0000256" key="2">
    <source>
        <dbReference type="ARBA" id="ARBA00022485"/>
    </source>
</evidence>
<evidence type="ECO:0000256" key="3">
    <source>
        <dbReference type="ARBA" id="ARBA00022723"/>
    </source>
</evidence>
<dbReference type="RefSeq" id="WP_123351997.1">
    <property type="nucleotide sequence ID" value="NZ_CP027432.2"/>
</dbReference>
<gene>
    <name evidence="8" type="ORF">C6V80_04210</name>
    <name evidence="9" type="ORF">EDC58_0584</name>
</gene>